<dbReference type="AlphaFoldDB" id="A0A1H2RKC7"/>
<dbReference type="InterPro" id="IPR025698">
    <property type="entry name" value="2TM_dom"/>
</dbReference>
<sequence length="114" mass="13765">MSIFNYSAQPLHRTMENFDKESKYLRAKERVGELKKFYGNLTSYVLVISGLAAINYYSNQFDYMWFLWAAFGWGIGLFFHALRTFDLIPFFGKQWENRKIREFMDEDESNNKWK</sequence>
<organism evidence="3 4">
    <name type="scientific">Flagellimonas zhangzhouensis</name>
    <dbReference type="NCBI Taxonomy" id="1073328"/>
    <lineage>
        <taxon>Bacteria</taxon>
        <taxon>Pseudomonadati</taxon>
        <taxon>Bacteroidota</taxon>
        <taxon>Flavobacteriia</taxon>
        <taxon>Flavobacteriales</taxon>
        <taxon>Flavobacteriaceae</taxon>
        <taxon>Flagellimonas</taxon>
    </lineage>
</organism>
<keyword evidence="1" id="KW-0472">Membrane</keyword>
<accession>A0A1H2RKC7</accession>
<dbReference type="RefSeq" id="WP_245668104.1">
    <property type="nucleotide sequence ID" value="NZ_FNKI01000002.1"/>
</dbReference>
<dbReference type="Pfam" id="PF13239">
    <property type="entry name" value="2TM"/>
    <property type="match status" value="1"/>
</dbReference>
<evidence type="ECO:0000256" key="1">
    <source>
        <dbReference type="SAM" id="Phobius"/>
    </source>
</evidence>
<feature type="transmembrane region" description="Helical" evidence="1">
    <location>
        <begin position="37"/>
        <end position="57"/>
    </location>
</feature>
<dbReference type="Proteomes" id="UP000199592">
    <property type="component" value="Unassembled WGS sequence"/>
</dbReference>
<gene>
    <name evidence="3" type="ORF">SAMN04487892_0697</name>
</gene>
<feature type="transmembrane region" description="Helical" evidence="1">
    <location>
        <begin position="63"/>
        <end position="82"/>
    </location>
</feature>
<name>A0A1H2RKC7_9FLAO</name>
<keyword evidence="1" id="KW-1133">Transmembrane helix</keyword>
<dbReference type="EMBL" id="FNMY01000001">
    <property type="protein sequence ID" value="SDW19922.1"/>
    <property type="molecule type" value="Genomic_DNA"/>
</dbReference>
<keyword evidence="4" id="KW-1185">Reference proteome</keyword>
<evidence type="ECO:0000313" key="3">
    <source>
        <dbReference type="EMBL" id="SDW19922.1"/>
    </source>
</evidence>
<dbReference type="STRING" id="1073328.SAMN05216294_2049"/>
<evidence type="ECO:0000313" key="4">
    <source>
        <dbReference type="Proteomes" id="UP000199592"/>
    </source>
</evidence>
<feature type="domain" description="2TM" evidence="2">
    <location>
        <begin position="26"/>
        <end position="105"/>
    </location>
</feature>
<evidence type="ECO:0000259" key="2">
    <source>
        <dbReference type="Pfam" id="PF13239"/>
    </source>
</evidence>
<protein>
    <submittedName>
        <fullName evidence="3">2TM domain-containing protein</fullName>
    </submittedName>
</protein>
<reference evidence="4" key="1">
    <citation type="submission" date="2016-10" db="EMBL/GenBank/DDBJ databases">
        <authorList>
            <person name="Varghese N."/>
            <person name="Submissions S."/>
        </authorList>
    </citation>
    <scope>NUCLEOTIDE SEQUENCE [LARGE SCALE GENOMIC DNA]</scope>
    <source>
        <strain evidence="4">DSM 25030</strain>
    </source>
</reference>
<proteinExistence type="predicted"/>
<keyword evidence="1" id="KW-0812">Transmembrane</keyword>